<dbReference type="Proteomes" id="UP001233999">
    <property type="component" value="Unassembled WGS sequence"/>
</dbReference>
<accession>A0AAD8E853</accession>
<comment type="caution">
    <text evidence="2">The sequence shown here is derived from an EMBL/GenBank/DDBJ whole genome shotgun (WGS) entry which is preliminary data.</text>
</comment>
<sequence length="296" mass="33766">LSVYYIIDNIARPINDPQIRVTLNENDNEKPNVANPLTEILYNQLFQNKPLDMCPSYFKDICRWEFLEDKDDKKIDNETNHKQKHLNVAITRSCQIFGIVKYQDVCFYVGKSLEFIEDSSRIAQVLKDCEYVNDKGYPCVLTNNMKTENQSPKNVCLSDSKTFKNVVTHRCRVPESIDSNNDSNVIPLEDIIYDGKINTFRDKSGDISSLDSEQGNQHKSGSNKTTTGTNATTVVCHILLAALLIVSASIALYEVCRDRLSDKKVNTITVYLFEFAVFNILVYYCAVLLHKSSIKY</sequence>
<name>A0AAD8E853_DIPPU</name>
<evidence type="ECO:0000313" key="3">
    <source>
        <dbReference type="Proteomes" id="UP001233999"/>
    </source>
</evidence>
<evidence type="ECO:0000256" key="1">
    <source>
        <dbReference type="SAM" id="Phobius"/>
    </source>
</evidence>
<protein>
    <submittedName>
        <fullName evidence="2">Uncharacterized protein</fullName>
    </submittedName>
</protein>
<keyword evidence="1" id="KW-0472">Membrane</keyword>
<feature type="non-terminal residue" evidence="2">
    <location>
        <position position="1"/>
    </location>
</feature>
<keyword evidence="3" id="KW-1185">Reference proteome</keyword>
<proteinExistence type="predicted"/>
<keyword evidence="1" id="KW-1133">Transmembrane helix</keyword>
<reference evidence="2" key="1">
    <citation type="journal article" date="2023" name="IScience">
        <title>Live-bearing cockroach genome reveals convergent evolutionary mechanisms linked to viviparity in insects and beyond.</title>
        <authorList>
            <person name="Fouks B."/>
            <person name="Harrison M.C."/>
            <person name="Mikhailova A.A."/>
            <person name="Marchal E."/>
            <person name="English S."/>
            <person name="Carruthers M."/>
            <person name="Jennings E.C."/>
            <person name="Chiamaka E.L."/>
            <person name="Frigard R.A."/>
            <person name="Pippel M."/>
            <person name="Attardo G.M."/>
            <person name="Benoit J.B."/>
            <person name="Bornberg-Bauer E."/>
            <person name="Tobe S.S."/>
        </authorList>
    </citation>
    <scope>NUCLEOTIDE SEQUENCE</scope>
    <source>
        <strain evidence="2">Stay&amp;Tobe</strain>
    </source>
</reference>
<organism evidence="2 3">
    <name type="scientific">Diploptera punctata</name>
    <name type="common">Pacific beetle cockroach</name>
    <dbReference type="NCBI Taxonomy" id="6984"/>
    <lineage>
        <taxon>Eukaryota</taxon>
        <taxon>Metazoa</taxon>
        <taxon>Ecdysozoa</taxon>
        <taxon>Arthropoda</taxon>
        <taxon>Hexapoda</taxon>
        <taxon>Insecta</taxon>
        <taxon>Pterygota</taxon>
        <taxon>Neoptera</taxon>
        <taxon>Polyneoptera</taxon>
        <taxon>Dictyoptera</taxon>
        <taxon>Blattodea</taxon>
        <taxon>Blaberoidea</taxon>
        <taxon>Blaberidae</taxon>
        <taxon>Diplopterinae</taxon>
        <taxon>Diploptera</taxon>
    </lineage>
</organism>
<feature type="transmembrane region" description="Helical" evidence="1">
    <location>
        <begin position="238"/>
        <end position="256"/>
    </location>
</feature>
<evidence type="ECO:0000313" key="2">
    <source>
        <dbReference type="EMBL" id="KAJ9580137.1"/>
    </source>
</evidence>
<feature type="transmembrane region" description="Helical" evidence="1">
    <location>
        <begin position="268"/>
        <end position="289"/>
    </location>
</feature>
<reference evidence="2" key="2">
    <citation type="submission" date="2023-05" db="EMBL/GenBank/DDBJ databases">
        <authorList>
            <person name="Fouks B."/>
        </authorList>
    </citation>
    <scope>NUCLEOTIDE SEQUENCE</scope>
    <source>
        <strain evidence="2">Stay&amp;Tobe</strain>
        <tissue evidence="2">Testes</tissue>
    </source>
</reference>
<dbReference type="EMBL" id="JASPKZ010008359">
    <property type="protein sequence ID" value="KAJ9580137.1"/>
    <property type="molecule type" value="Genomic_DNA"/>
</dbReference>
<gene>
    <name evidence="2" type="ORF">L9F63_004210</name>
</gene>
<dbReference type="AlphaFoldDB" id="A0AAD8E853"/>
<keyword evidence="1" id="KW-0812">Transmembrane</keyword>